<dbReference type="EMBL" id="JAVRFG010000036">
    <property type="protein sequence ID" value="MDT0493711.1"/>
    <property type="molecule type" value="Genomic_DNA"/>
</dbReference>
<feature type="transmembrane region" description="Helical" evidence="1">
    <location>
        <begin position="38"/>
        <end position="58"/>
    </location>
</feature>
<dbReference type="RefSeq" id="WP_311604120.1">
    <property type="nucleotide sequence ID" value="NZ_JAVRFG010000036.1"/>
</dbReference>
<keyword evidence="3" id="KW-1185">Reference proteome</keyword>
<evidence type="ECO:0000256" key="1">
    <source>
        <dbReference type="SAM" id="Phobius"/>
    </source>
</evidence>
<keyword evidence="1" id="KW-0472">Membrane</keyword>
<evidence type="ECO:0000313" key="3">
    <source>
        <dbReference type="Proteomes" id="UP001180556"/>
    </source>
</evidence>
<reference evidence="3" key="1">
    <citation type="submission" date="2023-07" db="EMBL/GenBank/DDBJ databases">
        <title>30 novel species of actinomycetes from the DSMZ collection.</title>
        <authorList>
            <person name="Nouioui I."/>
        </authorList>
    </citation>
    <scope>NUCLEOTIDE SEQUENCE [LARGE SCALE GENOMIC DNA]</scope>
    <source>
        <strain evidence="3">DSM 40932</strain>
    </source>
</reference>
<organism evidence="2 3">
    <name type="scientific">Streptomyces stephensoniae</name>
    <dbReference type="NCBI Taxonomy" id="3375367"/>
    <lineage>
        <taxon>Bacteria</taxon>
        <taxon>Bacillati</taxon>
        <taxon>Actinomycetota</taxon>
        <taxon>Actinomycetes</taxon>
        <taxon>Kitasatosporales</taxon>
        <taxon>Streptomycetaceae</taxon>
        <taxon>Streptomyces</taxon>
    </lineage>
</organism>
<accession>A0ABU2W8T5</accession>
<sequence>MVAGSNTAVNNAEAPGNTLLPAAAVPFPPLIVVPGAPGYAGLALMAVPVTLWALVVWLNTKRR</sequence>
<keyword evidence="1" id="KW-0812">Transmembrane</keyword>
<evidence type="ECO:0000313" key="2">
    <source>
        <dbReference type="EMBL" id="MDT0493711.1"/>
    </source>
</evidence>
<name>A0ABU2W8T5_9ACTN</name>
<keyword evidence="1" id="KW-1133">Transmembrane helix</keyword>
<comment type="caution">
    <text evidence="2">The sequence shown here is derived from an EMBL/GenBank/DDBJ whole genome shotgun (WGS) entry which is preliminary data.</text>
</comment>
<protein>
    <submittedName>
        <fullName evidence="2">Uncharacterized protein</fullName>
    </submittedName>
</protein>
<dbReference type="Proteomes" id="UP001180556">
    <property type="component" value="Unassembled WGS sequence"/>
</dbReference>
<proteinExistence type="predicted"/>
<gene>
    <name evidence="2" type="ORF">RM717_24730</name>
</gene>